<dbReference type="EMBL" id="BPOP01000010">
    <property type="protein sequence ID" value="GJB91327.1"/>
    <property type="molecule type" value="Genomic_DNA"/>
</dbReference>
<proteinExistence type="predicted"/>
<evidence type="ECO:0000256" key="1">
    <source>
        <dbReference type="SAM" id="Coils"/>
    </source>
</evidence>
<feature type="signal peptide" evidence="3">
    <location>
        <begin position="1"/>
        <end position="27"/>
    </location>
</feature>
<sequence>MFNTLSLFRSLCFVFILLGFNPNISVAATQVSPSGAHATIDAEENINELKSLLGKQEREINLLRRELTTLKERKETDDFNSLKDEVKSINDERGYFSYADMAAVSISVVSVLITVLGIVVAILSFWGYRNIQKTVQAQAANIAKAHAAEAVSLAIQDIASEELKKIIDEGNLNKHLQDAVDVILRSQRAVIFSKTSELLNEIDQEEDEHV</sequence>
<feature type="coiled-coil region" evidence="1">
    <location>
        <begin position="39"/>
        <end position="73"/>
    </location>
</feature>
<accession>A0ABD0B562</accession>
<comment type="caution">
    <text evidence="4">The sequence shown here is derived from an EMBL/GenBank/DDBJ whole genome shotgun (WGS) entry which is preliminary data.</text>
</comment>
<evidence type="ECO:0000313" key="4">
    <source>
        <dbReference type="EMBL" id="GJB91327.1"/>
    </source>
</evidence>
<gene>
    <name evidence="4" type="ORF">KAM382_13880</name>
</gene>
<organism evidence="4 5">
    <name type="scientific">Aeromonas caviae</name>
    <name type="common">Aeromonas punctata</name>
    <dbReference type="NCBI Taxonomy" id="648"/>
    <lineage>
        <taxon>Bacteria</taxon>
        <taxon>Pseudomonadati</taxon>
        <taxon>Pseudomonadota</taxon>
        <taxon>Gammaproteobacteria</taxon>
        <taxon>Aeromonadales</taxon>
        <taxon>Aeromonadaceae</taxon>
        <taxon>Aeromonas</taxon>
    </lineage>
</organism>
<keyword evidence="2" id="KW-0812">Transmembrane</keyword>
<reference evidence="4 5" key="1">
    <citation type="submission" date="2021-07" db="EMBL/GenBank/DDBJ databases">
        <title>Draft genome sequence of carbapenem-resistant Aeromonas spp. in Japan.</title>
        <authorList>
            <person name="Maehana S."/>
            <person name="Suzuki M."/>
            <person name="Kitasato H."/>
        </authorList>
    </citation>
    <scope>NUCLEOTIDE SEQUENCE [LARGE SCALE GENOMIC DNA]</scope>
    <source>
        <strain evidence="4 5">KAM382</strain>
    </source>
</reference>
<feature type="transmembrane region" description="Helical" evidence="2">
    <location>
        <begin position="101"/>
        <end position="126"/>
    </location>
</feature>
<feature type="chain" id="PRO_5044869543" description="Secreted protein" evidence="3">
    <location>
        <begin position="28"/>
        <end position="210"/>
    </location>
</feature>
<protein>
    <recommendedName>
        <fullName evidence="6">Secreted protein</fullName>
    </recommendedName>
</protein>
<keyword evidence="2" id="KW-1133">Transmembrane helix</keyword>
<name>A0ABD0B562_AERCA</name>
<keyword evidence="2" id="KW-0472">Membrane</keyword>
<evidence type="ECO:0000313" key="5">
    <source>
        <dbReference type="Proteomes" id="UP000737420"/>
    </source>
</evidence>
<dbReference type="Proteomes" id="UP000737420">
    <property type="component" value="Unassembled WGS sequence"/>
</dbReference>
<dbReference type="RefSeq" id="WP_201902119.1">
    <property type="nucleotide sequence ID" value="NZ_AP024402.1"/>
</dbReference>
<evidence type="ECO:0000256" key="2">
    <source>
        <dbReference type="SAM" id="Phobius"/>
    </source>
</evidence>
<keyword evidence="1" id="KW-0175">Coiled coil</keyword>
<evidence type="ECO:0000256" key="3">
    <source>
        <dbReference type="SAM" id="SignalP"/>
    </source>
</evidence>
<evidence type="ECO:0008006" key="6">
    <source>
        <dbReference type="Google" id="ProtNLM"/>
    </source>
</evidence>
<dbReference type="AlphaFoldDB" id="A0ABD0B562"/>
<keyword evidence="3" id="KW-0732">Signal</keyword>